<dbReference type="Proteomes" id="UP000245207">
    <property type="component" value="Unassembled WGS sequence"/>
</dbReference>
<dbReference type="GO" id="GO:0004672">
    <property type="term" value="F:protein kinase activity"/>
    <property type="evidence" value="ECO:0007669"/>
    <property type="project" value="InterPro"/>
</dbReference>
<name>A0A2U1MWT6_ARTAN</name>
<keyword evidence="2" id="KW-0808">Transferase</keyword>
<protein>
    <submittedName>
        <fullName evidence="2">Serine/threonine/dual specificity protein kinase, catalytic domain-containing protein</fullName>
    </submittedName>
</protein>
<dbReference type="OrthoDB" id="4062651at2759"/>
<sequence>MHGHVKNFNILLDKNWSGMISDSGLSKTGPTIQSSSCVDTSVKGMFEYIGTWIQSIPIPTRQQFNHLHMHFETCNEVDTVSKMLTIFEDY</sequence>
<feature type="domain" description="Protein kinase" evidence="1">
    <location>
        <begin position="1"/>
        <end position="90"/>
    </location>
</feature>
<proteinExistence type="predicted"/>
<gene>
    <name evidence="2" type="ORF">CTI12_AA333300</name>
</gene>
<dbReference type="STRING" id="35608.A0A2U1MWT6"/>
<comment type="caution">
    <text evidence="2">The sequence shown here is derived from an EMBL/GenBank/DDBJ whole genome shotgun (WGS) entry which is preliminary data.</text>
</comment>
<evidence type="ECO:0000313" key="2">
    <source>
        <dbReference type="EMBL" id="PWA65735.1"/>
    </source>
</evidence>
<evidence type="ECO:0000259" key="1">
    <source>
        <dbReference type="PROSITE" id="PS50011"/>
    </source>
</evidence>
<accession>A0A2U1MWT6</accession>
<keyword evidence="2" id="KW-0418">Kinase</keyword>
<dbReference type="InterPro" id="IPR011009">
    <property type="entry name" value="Kinase-like_dom_sf"/>
</dbReference>
<dbReference type="AlphaFoldDB" id="A0A2U1MWT6"/>
<organism evidence="2 3">
    <name type="scientific">Artemisia annua</name>
    <name type="common">Sweet wormwood</name>
    <dbReference type="NCBI Taxonomy" id="35608"/>
    <lineage>
        <taxon>Eukaryota</taxon>
        <taxon>Viridiplantae</taxon>
        <taxon>Streptophyta</taxon>
        <taxon>Embryophyta</taxon>
        <taxon>Tracheophyta</taxon>
        <taxon>Spermatophyta</taxon>
        <taxon>Magnoliopsida</taxon>
        <taxon>eudicotyledons</taxon>
        <taxon>Gunneridae</taxon>
        <taxon>Pentapetalae</taxon>
        <taxon>asterids</taxon>
        <taxon>campanulids</taxon>
        <taxon>Asterales</taxon>
        <taxon>Asteraceae</taxon>
        <taxon>Asteroideae</taxon>
        <taxon>Anthemideae</taxon>
        <taxon>Artemisiinae</taxon>
        <taxon>Artemisia</taxon>
    </lineage>
</organism>
<dbReference type="InterPro" id="IPR000719">
    <property type="entry name" value="Prot_kinase_dom"/>
</dbReference>
<evidence type="ECO:0000313" key="3">
    <source>
        <dbReference type="Proteomes" id="UP000245207"/>
    </source>
</evidence>
<dbReference type="GO" id="GO:0005524">
    <property type="term" value="F:ATP binding"/>
    <property type="evidence" value="ECO:0007669"/>
    <property type="project" value="InterPro"/>
</dbReference>
<reference evidence="2 3" key="1">
    <citation type="journal article" date="2018" name="Mol. Plant">
        <title>The genome of Artemisia annua provides insight into the evolution of Asteraceae family and artemisinin biosynthesis.</title>
        <authorList>
            <person name="Shen Q."/>
            <person name="Zhang L."/>
            <person name="Liao Z."/>
            <person name="Wang S."/>
            <person name="Yan T."/>
            <person name="Shi P."/>
            <person name="Liu M."/>
            <person name="Fu X."/>
            <person name="Pan Q."/>
            <person name="Wang Y."/>
            <person name="Lv Z."/>
            <person name="Lu X."/>
            <person name="Zhang F."/>
            <person name="Jiang W."/>
            <person name="Ma Y."/>
            <person name="Chen M."/>
            <person name="Hao X."/>
            <person name="Li L."/>
            <person name="Tang Y."/>
            <person name="Lv G."/>
            <person name="Zhou Y."/>
            <person name="Sun X."/>
            <person name="Brodelius P.E."/>
            <person name="Rose J.K.C."/>
            <person name="Tang K."/>
        </authorList>
    </citation>
    <scope>NUCLEOTIDE SEQUENCE [LARGE SCALE GENOMIC DNA]</scope>
    <source>
        <strain evidence="3">cv. Huhao1</strain>
        <tissue evidence="2">Leaf</tissue>
    </source>
</reference>
<dbReference type="EMBL" id="PKPP01004167">
    <property type="protein sequence ID" value="PWA65735.1"/>
    <property type="molecule type" value="Genomic_DNA"/>
</dbReference>
<dbReference type="SUPFAM" id="SSF56112">
    <property type="entry name" value="Protein kinase-like (PK-like)"/>
    <property type="match status" value="1"/>
</dbReference>
<dbReference type="PROSITE" id="PS50011">
    <property type="entry name" value="PROTEIN_KINASE_DOM"/>
    <property type="match status" value="1"/>
</dbReference>
<keyword evidence="3" id="KW-1185">Reference proteome</keyword>